<reference evidence="1 2" key="1">
    <citation type="submission" date="2019-11" db="EMBL/GenBank/DDBJ databases">
        <title>Type strains purchased from KCTC, JCM and DSMZ.</title>
        <authorList>
            <person name="Lu H."/>
        </authorList>
    </citation>
    <scope>NUCLEOTIDE SEQUENCE [LARGE SCALE GENOMIC DNA]</scope>
    <source>
        <strain evidence="1 2">KCTC 22382</strain>
    </source>
</reference>
<gene>
    <name evidence="1" type="ORF">GM676_27200</name>
</gene>
<dbReference type="Proteomes" id="UP000475582">
    <property type="component" value="Unassembled WGS sequence"/>
</dbReference>
<proteinExistence type="predicted"/>
<protein>
    <submittedName>
        <fullName evidence="1">Uncharacterized protein</fullName>
    </submittedName>
</protein>
<sequence length="79" mass="8728">MSNFIEKCLARKASPEDIDDYIDQWHDNPGNQTLHEFLGMTRDEYAGWVADAAILAAIINSRRVSKDSSSSALPDETAG</sequence>
<organism evidence="1 2">
    <name type="scientific">Duganella radicis</name>
    <dbReference type="NCBI Taxonomy" id="551988"/>
    <lineage>
        <taxon>Bacteria</taxon>
        <taxon>Pseudomonadati</taxon>
        <taxon>Pseudomonadota</taxon>
        <taxon>Betaproteobacteria</taxon>
        <taxon>Burkholderiales</taxon>
        <taxon>Oxalobacteraceae</taxon>
        <taxon>Telluria group</taxon>
        <taxon>Duganella</taxon>
    </lineage>
</organism>
<accession>A0A6L6PQ59</accession>
<comment type="caution">
    <text evidence="1">The sequence shown here is derived from an EMBL/GenBank/DDBJ whole genome shotgun (WGS) entry which is preliminary data.</text>
</comment>
<dbReference type="RefSeq" id="WP_155467393.1">
    <property type="nucleotide sequence ID" value="NZ_WNKY01000052.1"/>
</dbReference>
<dbReference type="AlphaFoldDB" id="A0A6L6PQ59"/>
<dbReference type="EMBL" id="WNKY01000052">
    <property type="protein sequence ID" value="MTV41256.1"/>
    <property type="molecule type" value="Genomic_DNA"/>
</dbReference>
<keyword evidence="2" id="KW-1185">Reference proteome</keyword>
<name>A0A6L6PQ59_9BURK</name>
<evidence type="ECO:0000313" key="1">
    <source>
        <dbReference type="EMBL" id="MTV41256.1"/>
    </source>
</evidence>
<dbReference type="OrthoDB" id="8780661at2"/>
<evidence type="ECO:0000313" key="2">
    <source>
        <dbReference type="Proteomes" id="UP000475582"/>
    </source>
</evidence>